<dbReference type="GO" id="GO:0016020">
    <property type="term" value="C:membrane"/>
    <property type="evidence" value="ECO:0007669"/>
    <property type="project" value="UniProtKB-SubCell"/>
</dbReference>
<evidence type="ECO:0000256" key="3">
    <source>
        <dbReference type="ARBA" id="ARBA00022989"/>
    </source>
</evidence>
<dbReference type="Pfam" id="PF03151">
    <property type="entry name" value="TPT"/>
    <property type="match status" value="1"/>
</dbReference>
<feature type="transmembrane region" description="Helical" evidence="6">
    <location>
        <begin position="196"/>
        <end position="213"/>
    </location>
</feature>
<protein>
    <submittedName>
        <fullName evidence="8">DUF250 domain-containing protein</fullName>
    </submittedName>
</protein>
<keyword evidence="9" id="KW-1185">Reference proteome</keyword>
<name>A0A2H9TPW6_9FUNG</name>
<evidence type="ECO:0000256" key="2">
    <source>
        <dbReference type="ARBA" id="ARBA00022692"/>
    </source>
</evidence>
<feature type="transmembrane region" description="Helical" evidence="6">
    <location>
        <begin position="84"/>
        <end position="106"/>
    </location>
</feature>
<dbReference type="Proteomes" id="UP000240830">
    <property type="component" value="Unassembled WGS sequence"/>
</dbReference>
<evidence type="ECO:0000256" key="1">
    <source>
        <dbReference type="ARBA" id="ARBA00004141"/>
    </source>
</evidence>
<proteinExistence type="predicted"/>
<dbReference type="PANTHER" id="PTHR11132">
    <property type="entry name" value="SOLUTE CARRIER FAMILY 35"/>
    <property type="match status" value="1"/>
</dbReference>
<feature type="region of interest" description="Disordered" evidence="5">
    <location>
        <begin position="452"/>
        <end position="476"/>
    </location>
</feature>
<dbReference type="EMBL" id="MTSL01000041">
    <property type="protein sequence ID" value="PJF19785.1"/>
    <property type="molecule type" value="Genomic_DNA"/>
</dbReference>
<gene>
    <name evidence="8" type="ORF">PSACC_00387</name>
</gene>
<dbReference type="STRING" id="1246581.A0A2H9TPW6"/>
<accession>A0A2H9TPW6</accession>
<feature type="transmembrane region" description="Helical" evidence="6">
    <location>
        <begin position="118"/>
        <end position="139"/>
    </location>
</feature>
<keyword evidence="3 6" id="KW-1133">Transmembrane helix</keyword>
<dbReference type="AlphaFoldDB" id="A0A2H9TPW6"/>
<keyword evidence="2 6" id="KW-0812">Transmembrane</keyword>
<dbReference type="InterPro" id="IPR004853">
    <property type="entry name" value="Sugar_P_trans_dom"/>
</dbReference>
<evidence type="ECO:0000313" key="8">
    <source>
        <dbReference type="EMBL" id="PJF19785.1"/>
    </source>
</evidence>
<sequence length="516" mass="56632">MELFTMKVAVEEEMELLDTTTSKLAKTIEKEAPVRSAEDIKGSAVALDDSRTERIKNLLYILLNVSSAVGVVLANKLVLSVYNFQFGTLLTVLHFVVTAAALEAMAALQVFPVKHVPVMRIVPLCLSFCGFVVLTNLSLQHNTVGFYQMAKVLTTPCVALIQFSCYGMKFEPSVVTTLLVTCLGVVIATFTEVSLGMVGLGFALSAVLVTAMYQVELELNALQLLYYQAPISSAMLAICTPAFDSAHAVAQFPLTIPFMIKWLTLGMSQLCVKHEHCLSNNCHENTCQLPTKLYDSCSVAQHNCPEGLVCQSELLTCHPPGKTKQENCMGDEDCSPAMYCHKNWCLFRKTLYGMCVENKQCHDGLACYRGFCYAKCIPGSSQYGCPSGMSCQNSIRLCISNSTTSRQAPVQHFNVRKEFIVIPIVILAGLVLIVLVFVKVIVSQHGESEKKRKQLPPIMHEIRHSDSPPPYSANATPVLARIDPTTTNNGPAVAVYIPMNPQDGELGTVFPHMPFR</sequence>
<evidence type="ECO:0000259" key="7">
    <source>
        <dbReference type="Pfam" id="PF03151"/>
    </source>
</evidence>
<evidence type="ECO:0000313" key="9">
    <source>
        <dbReference type="Proteomes" id="UP000240830"/>
    </source>
</evidence>
<evidence type="ECO:0000256" key="6">
    <source>
        <dbReference type="SAM" id="Phobius"/>
    </source>
</evidence>
<reference evidence="8 9" key="1">
    <citation type="submission" date="2016-10" db="EMBL/GenBank/DDBJ databases">
        <title>The genome of Paramicrosporidium saccamoebae is the missing link in understanding Cryptomycota and Microsporidia evolution.</title>
        <authorList>
            <person name="Quandt C.A."/>
            <person name="Beaudet D."/>
            <person name="Corsaro D."/>
            <person name="Michel R."/>
            <person name="Corradi N."/>
            <person name="James T."/>
        </authorList>
    </citation>
    <scope>NUCLEOTIDE SEQUENCE [LARGE SCALE GENOMIC DNA]</scope>
    <source>
        <strain evidence="8 9">KSL3</strain>
    </source>
</reference>
<organism evidence="8 9">
    <name type="scientific">Paramicrosporidium saccamoebae</name>
    <dbReference type="NCBI Taxonomy" id="1246581"/>
    <lineage>
        <taxon>Eukaryota</taxon>
        <taxon>Fungi</taxon>
        <taxon>Fungi incertae sedis</taxon>
        <taxon>Cryptomycota</taxon>
        <taxon>Cryptomycota incertae sedis</taxon>
        <taxon>Paramicrosporidium</taxon>
    </lineage>
</organism>
<comment type="caution">
    <text evidence="8">The sequence shown here is derived from an EMBL/GenBank/DDBJ whole genome shotgun (WGS) entry which is preliminary data.</text>
</comment>
<feature type="transmembrane region" description="Helical" evidence="6">
    <location>
        <begin position="173"/>
        <end position="190"/>
    </location>
</feature>
<evidence type="ECO:0000256" key="4">
    <source>
        <dbReference type="ARBA" id="ARBA00023136"/>
    </source>
</evidence>
<evidence type="ECO:0000256" key="5">
    <source>
        <dbReference type="SAM" id="MobiDB-lite"/>
    </source>
</evidence>
<feature type="transmembrane region" description="Helical" evidence="6">
    <location>
        <begin position="419"/>
        <end position="442"/>
    </location>
</feature>
<dbReference type="InterPro" id="IPR050186">
    <property type="entry name" value="TPT_transporter"/>
</dbReference>
<feature type="transmembrane region" description="Helical" evidence="6">
    <location>
        <begin position="58"/>
        <end position="78"/>
    </location>
</feature>
<feature type="domain" description="Sugar phosphate transporter" evidence="7">
    <location>
        <begin position="68"/>
        <end position="215"/>
    </location>
</feature>
<comment type="subcellular location">
    <subcellularLocation>
        <location evidence="1">Membrane</location>
        <topology evidence="1">Multi-pass membrane protein</topology>
    </subcellularLocation>
</comment>
<keyword evidence="4 6" id="KW-0472">Membrane</keyword>
<dbReference type="OrthoDB" id="5547497at2759"/>